<evidence type="ECO:0000256" key="10">
    <source>
        <dbReference type="ARBA" id="ARBA00023235"/>
    </source>
</evidence>
<evidence type="ECO:0000256" key="2">
    <source>
        <dbReference type="ARBA" id="ARBA00010790"/>
    </source>
</evidence>
<feature type="domain" description="Glucose-methanol-choline oxidoreductase C-terminal" evidence="18">
    <location>
        <begin position="475"/>
        <end position="529"/>
    </location>
</feature>
<keyword evidence="10" id="KW-0413">Isomerase</keyword>
<comment type="similarity">
    <text evidence="2">Belongs to the GMC oxidoreductase family.</text>
</comment>
<dbReference type="Gene3D" id="3.50.50.60">
    <property type="entry name" value="FAD/NAD(P)-binding domain"/>
    <property type="match status" value="3"/>
</dbReference>
<dbReference type="InterPro" id="IPR000172">
    <property type="entry name" value="GMC_OxRdtase_N"/>
</dbReference>
<name>A0ABW4TR23_9ACTN</name>
<dbReference type="InterPro" id="IPR052542">
    <property type="entry name" value="Cholesterol_Oxidase"/>
</dbReference>
<comment type="pathway">
    <text evidence="12">Steroid metabolism; cholesterol degradation.</text>
</comment>
<dbReference type="EC" id="5.3.3.1" evidence="11"/>
<evidence type="ECO:0000256" key="15">
    <source>
        <dbReference type="ARBA" id="ARBA00049778"/>
    </source>
</evidence>
<dbReference type="Pfam" id="PF05199">
    <property type="entry name" value="GMC_oxred_C"/>
    <property type="match status" value="1"/>
</dbReference>
<gene>
    <name evidence="19" type="ORF">ACFSDE_14425</name>
</gene>
<keyword evidence="6" id="KW-0560">Oxidoreductase</keyword>
<comment type="cofactor">
    <cofactor evidence="1">
        <name>FAD</name>
        <dbReference type="ChEBI" id="CHEBI:57692"/>
    </cofactor>
</comment>
<protein>
    <recommendedName>
        <fullName evidence="14">Cholesterol oxidase</fullName>
        <ecNumber evidence="13">1.1.3.6</ecNumber>
        <ecNumber evidence="11">5.3.3.1</ecNumber>
    </recommendedName>
    <alternativeName>
        <fullName evidence="15">Cholesterol isomerase</fullName>
    </alternativeName>
</protein>
<dbReference type="PANTHER" id="PTHR47470:SF1">
    <property type="entry name" value="FAD-DEPENDENT OXIDOREDUCTASE 2 FAD BINDING DOMAIN-CONTAINING PROTEIN"/>
    <property type="match status" value="1"/>
</dbReference>
<keyword evidence="20" id="KW-1185">Reference proteome</keyword>
<evidence type="ECO:0000256" key="4">
    <source>
        <dbReference type="ARBA" id="ARBA00022630"/>
    </source>
</evidence>
<dbReference type="InterPro" id="IPR007867">
    <property type="entry name" value="GMC_OxRtase_C"/>
</dbReference>
<feature type="domain" description="Glucose-methanol-choline oxidoreductase N-terminal" evidence="16">
    <location>
        <begin position="198"/>
        <end position="290"/>
    </location>
</feature>
<evidence type="ECO:0000256" key="12">
    <source>
        <dbReference type="ARBA" id="ARBA00049645"/>
    </source>
</evidence>
<evidence type="ECO:0000256" key="3">
    <source>
        <dbReference type="ARBA" id="ARBA00022548"/>
    </source>
</evidence>
<evidence type="ECO:0000256" key="8">
    <source>
        <dbReference type="ARBA" id="ARBA00023166"/>
    </source>
</evidence>
<dbReference type="SUPFAM" id="SSF51905">
    <property type="entry name" value="FAD/NAD(P)-binding domain"/>
    <property type="match status" value="1"/>
</dbReference>
<evidence type="ECO:0000256" key="1">
    <source>
        <dbReference type="ARBA" id="ARBA00001974"/>
    </source>
</evidence>
<evidence type="ECO:0000256" key="9">
    <source>
        <dbReference type="ARBA" id="ARBA00023221"/>
    </source>
</evidence>
<evidence type="ECO:0000256" key="6">
    <source>
        <dbReference type="ARBA" id="ARBA00023002"/>
    </source>
</evidence>
<dbReference type="Proteomes" id="UP001597351">
    <property type="component" value="Unassembled WGS sequence"/>
</dbReference>
<keyword evidence="3" id="KW-0153">Cholesterol metabolism</keyword>
<dbReference type="PANTHER" id="PTHR47470">
    <property type="entry name" value="CHOLESTEROL OXIDASE"/>
    <property type="match status" value="1"/>
</dbReference>
<evidence type="ECO:0000313" key="19">
    <source>
        <dbReference type="EMBL" id="MFD1947992.1"/>
    </source>
</evidence>
<evidence type="ECO:0000256" key="13">
    <source>
        <dbReference type="ARBA" id="ARBA00049723"/>
    </source>
</evidence>
<feature type="domain" description="FAD-dependent oxidoreductase 2 FAD-binding" evidence="17">
    <location>
        <begin position="14"/>
        <end position="47"/>
    </location>
</feature>
<sequence>MTGRHARQDPHHYDVLVVGSGFGGSVAALRLTEKGYRVGVLEAGARFEDDDFTTGTFDLKQFLWAPALGCYGIQRIDAVHDTMIVAGAGVGGGSLVYANTLYEPLPAFYRDPQWAHITDWADELAPFYDQAKRMLGVTDYPYRTPADDVMEKVATDMGVGETFHPTPVGVFFGGPGQARGEEVDDPFFGGAGPARRTCINCGECMSGCRHNAKNTLVKNYLYLAESKGAKVLPLTTVTRISPRTDADHGYEVRVRFTKAKRETSRTTRTLTADHVVLAAASLGTQKLLHRMKDEGHLPRLSERLGHLSRTNSESILGAIAPKGDTTDYSEGVAITSSFHPDADTHIEPVRYGRGHNAMAFLQTVLTDGDGPAPRWRTWLKELWTQRHHLGDLVDVKHWSERTVIALVMQSLDNSITTYGKRGRLTKRWRMTSRQGHGAPNPTWIPAGNDAVRRIAATIGGLPGGNIGEPFNMPLTAHFIGGCTIGSSVESGVIDPYQRVYHYPGLHVADGSAISANLGVNPSLTITAQAERAMSFWPNKGEEDARPVLGAGYRRIQPVAPRDPVVPEGAPGALRLPIVEVS</sequence>
<evidence type="ECO:0000259" key="17">
    <source>
        <dbReference type="Pfam" id="PF00890"/>
    </source>
</evidence>
<evidence type="ECO:0000259" key="18">
    <source>
        <dbReference type="Pfam" id="PF05199"/>
    </source>
</evidence>
<reference evidence="20" key="1">
    <citation type="journal article" date="2019" name="Int. J. Syst. Evol. Microbiol.">
        <title>The Global Catalogue of Microorganisms (GCM) 10K type strain sequencing project: providing services to taxonomists for standard genome sequencing and annotation.</title>
        <authorList>
            <consortium name="The Broad Institute Genomics Platform"/>
            <consortium name="The Broad Institute Genome Sequencing Center for Infectious Disease"/>
            <person name="Wu L."/>
            <person name="Ma J."/>
        </authorList>
    </citation>
    <scope>NUCLEOTIDE SEQUENCE [LARGE SCALE GENOMIC DNA]</scope>
    <source>
        <strain evidence="20">CGMCC 1.12477</strain>
    </source>
</reference>
<dbReference type="Pfam" id="PF00732">
    <property type="entry name" value="GMC_oxred_N"/>
    <property type="match status" value="1"/>
</dbReference>
<evidence type="ECO:0000256" key="14">
    <source>
        <dbReference type="ARBA" id="ARBA00049744"/>
    </source>
</evidence>
<keyword evidence="8" id="KW-1207">Sterol metabolism</keyword>
<keyword evidence="9" id="KW-0753">Steroid metabolism</keyword>
<keyword evidence="5" id="KW-0274">FAD</keyword>
<evidence type="ECO:0000256" key="7">
    <source>
        <dbReference type="ARBA" id="ARBA00023098"/>
    </source>
</evidence>
<keyword evidence="4" id="KW-0285">Flavoprotein</keyword>
<proteinExistence type="inferred from homology"/>
<comment type="caution">
    <text evidence="19">The sequence shown here is derived from an EMBL/GenBank/DDBJ whole genome shotgun (WGS) entry which is preliminary data.</text>
</comment>
<dbReference type="EMBL" id="JBHUGD010000003">
    <property type="protein sequence ID" value="MFD1947992.1"/>
    <property type="molecule type" value="Genomic_DNA"/>
</dbReference>
<organism evidence="19 20">
    <name type="scientific">Nocardioides aestuarii</name>
    <dbReference type="NCBI Taxonomy" id="252231"/>
    <lineage>
        <taxon>Bacteria</taxon>
        <taxon>Bacillati</taxon>
        <taxon>Actinomycetota</taxon>
        <taxon>Actinomycetes</taxon>
        <taxon>Propionibacteriales</taxon>
        <taxon>Nocardioidaceae</taxon>
        <taxon>Nocardioides</taxon>
    </lineage>
</organism>
<evidence type="ECO:0000313" key="20">
    <source>
        <dbReference type="Proteomes" id="UP001597351"/>
    </source>
</evidence>
<keyword evidence="7" id="KW-0443">Lipid metabolism</keyword>
<dbReference type="EC" id="1.1.3.6" evidence="13"/>
<evidence type="ECO:0000256" key="11">
    <source>
        <dbReference type="ARBA" id="ARBA00038856"/>
    </source>
</evidence>
<evidence type="ECO:0000259" key="16">
    <source>
        <dbReference type="Pfam" id="PF00732"/>
    </source>
</evidence>
<dbReference type="Pfam" id="PF00890">
    <property type="entry name" value="FAD_binding_2"/>
    <property type="match status" value="1"/>
</dbReference>
<dbReference type="InterPro" id="IPR036188">
    <property type="entry name" value="FAD/NAD-bd_sf"/>
</dbReference>
<dbReference type="InterPro" id="IPR003953">
    <property type="entry name" value="FAD-dep_OxRdtase_2_FAD-bd"/>
</dbReference>
<accession>A0ABW4TR23</accession>
<dbReference type="RefSeq" id="WP_343919610.1">
    <property type="nucleotide sequence ID" value="NZ_BAAAJT010000002.1"/>
</dbReference>
<evidence type="ECO:0000256" key="5">
    <source>
        <dbReference type="ARBA" id="ARBA00022827"/>
    </source>
</evidence>